<evidence type="ECO:0000313" key="2">
    <source>
        <dbReference type="EMBL" id="RDI43563.1"/>
    </source>
</evidence>
<name>A0A370GNP9_9NOCA</name>
<dbReference type="EMBL" id="QQAZ01000020">
    <property type="protein sequence ID" value="RDI43563.1"/>
    <property type="molecule type" value="Genomic_DNA"/>
</dbReference>
<dbReference type="STRING" id="1210089.GCA_001613165_06055"/>
<proteinExistence type="predicted"/>
<reference evidence="2 3" key="1">
    <citation type="submission" date="2018-07" db="EMBL/GenBank/DDBJ databases">
        <title>Genomic Encyclopedia of Type Strains, Phase IV (KMG-IV): sequencing the most valuable type-strain genomes for metagenomic binning, comparative biology and taxonomic classification.</title>
        <authorList>
            <person name="Goeker M."/>
        </authorList>
    </citation>
    <scope>NUCLEOTIDE SEQUENCE [LARGE SCALE GENOMIC DNA]</scope>
    <source>
        <strain evidence="2 3">DSM 44952</strain>
    </source>
</reference>
<protein>
    <submittedName>
        <fullName evidence="2">Uncharacterized protein</fullName>
    </submittedName>
</protein>
<organism evidence="2 3">
    <name type="scientific">Nocardia mexicana</name>
    <dbReference type="NCBI Taxonomy" id="279262"/>
    <lineage>
        <taxon>Bacteria</taxon>
        <taxon>Bacillati</taxon>
        <taxon>Actinomycetota</taxon>
        <taxon>Actinomycetes</taxon>
        <taxon>Mycobacteriales</taxon>
        <taxon>Nocardiaceae</taxon>
        <taxon>Nocardia</taxon>
    </lineage>
</organism>
<feature type="region of interest" description="Disordered" evidence="1">
    <location>
        <begin position="1"/>
        <end position="25"/>
    </location>
</feature>
<evidence type="ECO:0000313" key="3">
    <source>
        <dbReference type="Proteomes" id="UP000255355"/>
    </source>
</evidence>
<gene>
    <name evidence="2" type="ORF">DFR68_12030</name>
</gene>
<dbReference type="Proteomes" id="UP000255355">
    <property type="component" value="Unassembled WGS sequence"/>
</dbReference>
<evidence type="ECO:0000256" key="1">
    <source>
        <dbReference type="SAM" id="MobiDB-lite"/>
    </source>
</evidence>
<dbReference type="AlphaFoldDB" id="A0A370GNP9"/>
<sequence length="144" mass="15871">MGPVSGRSRGATADGNVMTRGPDNEGRADRGYDAYRWVDPPIDVWVFASRLWAPQSLPWRSEPPVQPQNRGLCLDDEPGRLVELLVTVAGYIVSRVQFAPLIGRQRSAEVMLLPWGTFAPATDAGAIRLRELVLEFELGCPVAR</sequence>
<accession>A0A370GNP9</accession>
<comment type="caution">
    <text evidence="2">The sequence shown here is derived from an EMBL/GenBank/DDBJ whole genome shotgun (WGS) entry which is preliminary data.</text>
</comment>
<keyword evidence="3" id="KW-1185">Reference proteome</keyword>